<dbReference type="EMBL" id="LWCI01000132">
    <property type="protein sequence ID" value="KZS59881.1"/>
    <property type="molecule type" value="Genomic_DNA"/>
</dbReference>
<organism evidence="3 4">
    <name type="scientific">Mycobacterium ostraviense</name>
    <dbReference type="NCBI Taxonomy" id="2738409"/>
    <lineage>
        <taxon>Bacteria</taxon>
        <taxon>Bacillati</taxon>
        <taxon>Actinomycetota</taxon>
        <taxon>Actinomycetes</taxon>
        <taxon>Mycobacteriales</taxon>
        <taxon>Mycobacteriaceae</taxon>
        <taxon>Mycobacterium</taxon>
    </lineage>
</organism>
<dbReference type="Proteomes" id="UP000077342">
    <property type="component" value="Unassembled WGS sequence"/>
</dbReference>
<evidence type="ECO:0000313" key="3">
    <source>
        <dbReference type="EMBL" id="KZS59881.1"/>
    </source>
</evidence>
<name>A0A163XY73_9MYCO</name>
<dbReference type="AlphaFoldDB" id="A0A163XY73"/>
<protein>
    <recommendedName>
        <fullName evidence="2">DUF732 domain-containing protein</fullName>
    </recommendedName>
</protein>
<keyword evidence="1" id="KW-0732">Signal</keyword>
<evidence type="ECO:0000313" key="4">
    <source>
        <dbReference type="Proteomes" id="UP000077342"/>
    </source>
</evidence>
<comment type="caution">
    <text evidence="3">The sequence shown here is derived from an EMBL/GenBank/DDBJ whole genome shotgun (WGS) entry which is preliminary data.</text>
</comment>
<sequence>MKTFTKILLAVFVALASFLPVSSAMPLLARAEGTACESRGFDIATCDQYFLEDLRDRGVPFTDPGAAIRVGHGTADYLAQHPTMKGITAIANRLIRDNSNVNFTVQNAVNFIKVSVHYYGPPGLEQQLEAAAS</sequence>
<dbReference type="Pfam" id="PF05305">
    <property type="entry name" value="DUF732"/>
    <property type="match status" value="1"/>
</dbReference>
<reference evidence="4" key="1">
    <citation type="submission" date="2016-04" db="EMBL/GenBank/DDBJ databases">
        <authorList>
            <person name="Strapagiel D."/>
            <person name="Borowka P."/>
            <person name="Marciniak B."/>
            <person name="Bakula Z."/>
            <person name="Van Ingen J."/>
            <person name="Safianowska A."/>
            <person name="Dziadek J."/>
            <person name="Jagielski T."/>
        </authorList>
    </citation>
    <scope>NUCLEOTIDE SEQUENCE [LARGE SCALE GENOMIC DNA]</scope>
    <source>
        <strain evidence="4">1010001458</strain>
    </source>
</reference>
<evidence type="ECO:0000259" key="2">
    <source>
        <dbReference type="Pfam" id="PF05305"/>
    </source>
</evidence>
<proteinExistence type="predicted"/>
<feature type="signal peptide" evidence="1">
    <location>
        <begin position="1"/>
        <end position="23"/>
    </location>
</feature>
<feature type="domain" description="DUF732" evidence="2">
    <location>
        <begin position="47"/>
        <end position="121"/>
    </location>
</feature>
<keyword evidence="4" id="KW-1185">Reference proteome</keyword>
<dbReference type="InterPro" id="IPR007969">
    <property type="entry name" value="DUF732"/>
</dbReference>
<evidence type="ECO:0000256" key="1">
    <source>
        <dbReference type="SAM" id="SignalP"/>
    </source>
</evidence>
<dbReference type="RefSeq" id="WP_075512016.1">
    <property type="nucleotide sequence ID" value="NZ_CP089224.1"/>
</dbReference>
<gene>
    <name evidence="3" type="ORF">A4G28_08850</name>
</gene>
<accession>A0A163XY73</accession>
<feature type="chain" id="PRO_5038530555" description="DUF732 domain-containing protein" evidence="1">
    <location>
        <begin position="24"/>
        <end position="133"/>
    </location>
</feature>